<dbReference type="EMBL" id="BRYB01001190">
    <property type="protein sequence ID" value="GMI20070.1"/>
    <property type="molecule type" value="Genomic_DNA"/>
</dbReference>
<dbReference type="Proteomes" id="UP001165060">
    <property type="component" value="Unassembled WGS sequence"/>
</dbReference>
<protein>
    <recommendedName>
        <fullName evidence="4">Carboxyvinyl-carboxyphosphonate phosphorylmutase</fullName>
    </recommendedName>
</protein>
<keyword evidence="1" id="KW-0732">Signal</keyword>
<feature type="chain" id="PRO_5046379299" description="Carboxyvinyl-carboxyphosphonate phosphorylmutase" evidence="1">
    <location>
        <begin position="25"/>
        <end position="329"/>
    </location>
</feature>
<reference evidence="2 3" key="1">
    <citation type="journal article" date="2023" name="Commun. Biol.">
        <title>Genome analysis of Parmales, the sister group of diatoms, reveals the evolutionary specialization of diatoms from phago-mixotrophs to photoautotrophs.</title>
        <authorList>
            <person name="Ban H."/>
            <person name="Sato S."/>
            <person name="Yoshikawa S."/>
            <person name="Yamada K."/>
            <person name="Nakamura Y."/>
            <person name="Ichinomiya M."/>
            <person name="Sato N."/>
            <person name="Blanc-Mathieu R."/>
            <person name="Endo H."/>
            <person name="Kuwata A."/>
            <person name="Ogata H."/>
        </authorList>
    </citation>
    <scope>NUCLEOTIDE SEQUENCE [LARGE SCALE GENOMIC DNA]</scope>
</reference>
<dbReference type="PANTHER" id="PTHR42905:SF2">
    <property type="entry name" value="PHOSPHOENOLPYRUVATE CARBOXYLASE FAMILY PROTEIN"/>
    <property type="match status" value="1"/>
</dbReference>
<dbReference type="SUPFAM" id="SSF51621">
    <property type="entry name" value="Phosphoenolpyruvate/pyruvate domain"/>
    <property type="match status" value="1"/>
</dbReference>
<comment type="caution">
    <text evidence="2">The sequence shown here is derived from an EMBL/GenBank/DDBJ whole genome shotgun (WGS) entry which is preliminary data.</text>
</comment>
<feature type="signal peptide" evidence="1">
    <location>
        <begin position="1"/>
        <end position="24"/>
    </location>
</feature>
<evidence type="ECO:0000256" key="1">
    <source>
        <dbReference type="SAM" id="SignalP"/>
    </source>
</evidence>
<proteinExistence type="predicted"/>
<dbReference type="CDD" id="cd00377">
    <property type="entry name" value="ICL_PEPM"/>
    <property type="match status" value="1"/>
</dbReference>
<dbReference type="InterPro" id="IPR015813">
    <property type="entry name" value="Pyrv/PenolPyrv_kinase-like_dom"/>
</dbReference>
<organism evidence="2 3">
    <name type="scientific">Tetraparma gracilis</name>
    <dbReference type="NCBI Taxonomy" id="2962635"/>
    <lineage>
        <taxon>Eukaryota</taxon>
        <taxon>Sar</taxon>
        <taxon>Stramenopiles</taxon>
        <taxon>Ochrophyta</taxon>
        <taxon>Bolidophyceae</taxon>
        <taxon>Parmales</taxon>
        <taxon>Triparmaceae</taxon>
        <taxon>Tetraparma</taxon>
    </lineage>
</organism>
<dbReference type="Pfam" id="PF13714">
    <property type="entry name" value="PEP_mutase"/>
    <property type="match status" value="1"/>
</dbReference>
<evidence type="ECO:0000313" key="2">
    <source>
        <dbReference type="EMBL" id="GMI20070.1"/>
    </source>
</evidence>
<dbReference type="Gene3D" id="3.20.20.60">
    <property type="entry name" value="Phosphoenolpyruvate-binding domains"/>
    <property type="match status" value="1"/>
</dbReference>
<dbReference type="PANTHER" id="PTHR42905">
    <property type="entry name" value="PHOSPHOENOLPYRUVATE CARBOXYLASE"/>
    <property type="match status" value="1"/>
</dbReference>
<gene>
    <name evidence="2" type="ORF">TeGR_g7189</name>
</gene>
<sequence length="329" mass="34283">MSPLLPPLLSLLLLLVPFLPLALGLAPPSLPPSSAPPAVLGALLSSPGCHLMPCCYDGLTARLISRSPHGFNVTFQTGFGVAAVQGLSDSGTLGRAENVAAANTVSAALAGAVPCIADGDTGHGSAASIRRTVLELGRAQMAGVMIEDQVSPKRCGHVDGKEVVGRKEAVRRVRVACNARDEFGGMYGAPGPLIVARTDARGVEGGTLEEAIERCREFRAAGADVTFLEAPRSREEMREYCAAVGGPKLYNSLEGGKTPLIGRGEAAEMGYSLAAYPLTLLSASVRAMEEALGKIAGGEDLGGDVLEFGRLKEVVGFGENEELERRFEQ</sequence>
<name>A0ABQ6M5U2_9STRA</name>
<dbReference type="InterPro" id="IPR040442">
    <property type="entry name" value="Pyrv_kinase-like_dom_sf"/>
</dbReference>
<keyword evidence="3" id="KW-1185">Reference proteome</keyword>
<dbReference type="InterPro" id="IPR039556">
    <property type="entry name" value="ICL/PEPM"/>
</dbReference>
<evidence type="ECO:0008006" key="4">
    <source>
        <dbReference type="Google" id="ProtNLM"/>
    </source>
</evidence>
<evidence type="ECO:0000313" key="3">
    <source>
        <dbReference type="Proteomes" id="UP001165060"/>
    </source>
</evidence>
<accession>A0ABQ6M5U2</accession>